<evidence type="ECO:0000259" key="6">
    <source>
        <dbReference type="Pfam" id="PF00557"/>
    </source>
</evidence>
<keyword evidence="5" id="KW-0464">Manganese</keyword>
<dbReference type="InterPro" id="IPR029149">
    <property type="entry name" value="Creatin/AminoP/Spt16_N"/>
</dbReference>
<feature type="domain" description="Peptidase M24" evidence="6">
    <location>
        <begin position="328"/>
        <end position="550"/>
    </location>
</feature>
<dbReference type="Proteomes" id="UP000244811">
    <property type="component" value="Chromosome 4"/>
</dbReference>
<dbReference type="InterPro" id="IPR050422">
    <property type="entry name" value="X-Pro_aminopeptidase_P"/>
</dbReference>
<gene>
    <name evidence="9" type="ORF">MACK_003005</name>
</gene>
<reference evidence="9" key="1">
    <citation type="submission" date="2022-07" db="EMBL/GenBank/DDBJ databases">
        <title>Evaluation of T. orientalis genome assembly methods using nanopore sequencing and analysis of variation between genomes.</title>
        <authorList>
            <person name="Yam J."/>
            <person name="Micallef M.L."/>
            <person name="Liu M."/>
            <person name="Djordjevic S.P."/>
            <person name="Bogema D.R."/>
            <person name="Jenkins C."/>
        </authorList>
    </citation>
    <scope>NUCLEOTIDE SEQUENCE</scope>
    <source>
        <strain evidence="9">Goon Nure</strain>
    </source>
</reference>
<keyword evidence="3" id="KW-0479">Metal-binding</keyword>
<dbReference type="SUPFAM" id="SSF55920">
    <property type="entry name" value="Creatinase/aminopeptidase"/>
    <property type="match status" value="1"/>
</dbReference>
<feature type="domain" description="Peptidase M24 C-terminal" evidence="8">
    <location>
        <begin position="562"/>
        <end position="627"/>
    </location>
</feature>
<dbReference type="FunFam" id="3.90.230.10:FF:000007">
    <property type="entry name" value="Xaa-Pro aminopeptidase P"/>
    <property type="match status" value="1"/>
</dbReference>
<protein>
    <submittedName>
        <fullName evidence="9">Xaa-Pro aminopeptidase</fullName>
        <ecNumber evidence="9">3.4.11.9</ecNumber>
    </submittedName>
</protein>
<evidence type="ECO:0000259" key="8">
    <source>
        <dbReference type="Pfam" id="PF16188"/>
    </source>
</evidence>
<keyword evidence="9" id="KW-0031">Aminopeptidase</keyword>
<dbReference type="Pfam" id="PF16189">
    <property type="entry name" value="Creatinase_N_2"/>
    <property type="match status" value="1"/>
</dbReference>
<dbReference type="PANTHER" id="PTHR43763">
    <property type="entry name" value="XAA-PRO AMINOPEPTIDASE 1"/>
    <property type="match status" value="1"/>
</dbReference>
<evidence type="ECO:0000313" key="10">
    <source>
        <dbReference type="Proteomes" id="UP000244811"/>
    </source>
</evidence>
<dbReference type="Gene3D" id="3.90.230.10">
    <property type="entry name" value="Creatinase/methionine aminopeptidase superfamily"/>
    <property type="match status" value="1"/>
</dbReference>
<dbReference type="Pfam" id="PF01321">
    <property type="entry name" value="Creatinase_N"/>
    <property type="match status" value="1"/>
</dbReference>
<evidence type="ECO:0000256" key="2">
    <source>
        <dbReference type="ARBA" id="ARBA00008766"/>
    </source>
</evidence>
<dbReference type="GO" id="GO:0046872">
    <property type="term" value="F:metal ion binding"/>
    <property type="evidence" value="ECO:0007669"/>
    <property type="project" value="UniProtKB-KW"/>
</dbReference>
<dbReference type="SUPFAM" id="SSF53092">
    <property type="entry name" value="Creatinase/prolidase N-terminal domain"/>
    <property type="match status" value="1"/>
</dbReference>
<evidence type="ECO:0000313" key="9">
    <source>
        <dbReference type="EMBL" id="UKK02907.2"/>
    </source>
</evidence>
<organism evidence="9 10">
    <name type="scientific">Theileria orientalis</name>
    <dbReference type="NCBI Taxonomy" id="68886"/>
    <lineage>
        <taxon>Eukaryota</taxon>
        <taxon>Sar</taxon>
        <taxon>Alveolata</taxon>
        <taxon>Apicomplexa</taxon>
        <taxon>Aconoidasida</taxon>
        <taxon>Piroplasmida</taxon>
        <taxon>Theileriidae</taxon>
        <taxon>Theileria</taxon>
    </lineage>
</organism>
<dbReference type="InterPro" id="IPR000587">
    <property type="entry name" value="Creatinase_N"/>
</dbReference>
<accession>A0A976MDZ6</accession>
<dbReference type="GO" id="GO:0005737">
    <property type="term" value="C:cytoplasm"/>
    <property type="evidence" value="ECO:0007669"/>
    <property type="project" value="UniProtKB-ARBA"/>
</dbReference>
<comment type="similarity">
    <text evidence="2">Belongs to the peptidase M24B family.</text>
</comment>
<dbReference type="CDD" id="cd01085">
    <property type="entry name" value="APP"/>
    <property type="match status" value="1"/>
</dbReference>
<evidence type="ECO:0000256" key="5">
    <source>
        <dbReference type="ARBA" id="ARBA00023211"/>
    </source>
</evidence>
<dbReference type="Gene3D" id="3.40.350.10">
    <property type="entry name" value="Creatinase/prolidase N-terminal domain"/>
    <property type="match status" value="2"/>
</dbReference>
<proteinExistence type="inferred from homology"/>
<name>A0A976MDZ6_THEOR</name>
<dbReference type="InterPro" id="IPR032416">
    <property type="entry name" value="Peptidase_M24_C"/>
</dbReference>
<dbReference type="InterPro" id="IPR036005">
    <property type="entry name" value="Creatinase/aminopeptidase-like"/>
</dbReference>
<evidence type="ECO:0000259" key="7">
    <source>
        <dbReference type="Pfam" id="PF01321"/>
    </source>
</evidence>
<feature type="domain" description="Creatinase N-terminal" evidence="7">
    <location>
        <begin position="7"/>
        <end position="144"/>
    </location>
</feature>
<dbReference type="EC" id="3.4.11.9" evidence="9"/>
<dbReference type="InterPro" id="IPR000994">
    <property type="entry name" value="Pept_M24"/>
</dbReference>
<dbReference type="EMBL" id="CP056072">
    <property type="protein sequence ID" value="UKK02907.2"/>
    <property type="molecule type" value="Genomic_DNA"/>
</dbReference>
<sequence>MSYHSNRLSSLLKILSDKKLDSFVVNHGDPHASEYFHNSFDRISFISGFTGSYGLALVTHNKCYLWTDSSSYTSYRYFIQAERQLSEPWVLMKMHEKAFPTLTEFLSTSTELKRVGFDSNTTTYTLYNHWMEKVKDKEFVGLSDNPVDAVWAGDRPSFPLNPLKIYPLKYSGVPVSEKLVSVREEMKKNNVNALALTNLDEVAYMLNLRGSDVEGSPLFYAYVLVEMEKMTLFVDHRKLDDETKAYLKSFSVETREYNDVFSYVENLGTGEKGVSLPKFRMWTSPSASVYLCTSFLKHKSESTPRELHMEVTPVCEIKACKNDTELKCMVEAHVLDGIALAKFFATVYEMKDDGTLFDKDEYDLGELSSEVRYEQESNVGLSFPPISSVGENGAVVHYRAEKDNCSKVGPHMYLLDSGGQYLTGTTDVTRTIHFGKPTEEEKKAYTLVLKGHLALRHAVFPDDTPGQTLDVLARQYLWSHGMNYYHSTGHGVGAYLNVHEGPCAISSLFKPIVGKVNVTYLKPGMVLSNEPGYYKAGHFGVRIENMVYVKKVEGGFSKDHREFLEFDDLTLVPYCKDLLDFSLLTRQELDRLNEYHKRVADTLVPRMLNMPGYDKAIEFLKKCAEPL</sequence>
<dbReference type="PANTHER" id="PTHR43763:SF6">
    <property type="entry name" value="XAA-PRO AMINOPEPTIDASE 1"/>
    <property type="match status" value="1"/>
</dbReference>
<evidence type="ECO:0000256" key="4">
    <source>
        <dbReference type="ARBA" id="ARBA00022801"/>
    </source>
</evidence>
<evidence type="ECO:0000256" key="3">
    <source>
        <dbReference type="ARBA" id="ARBA00022723"/>
    </source>
</evidence>
<keyword evidence="9" id="KW-0645">Protease</keyword>
<dbReference type="GO" id="GO:0070006">
    <property type="term" value="F:metalloaminopeptidase activity"/>
    <property type="evidence" value="ECO:0007669"/>
    <property type="project" value="InterPro"/>
</dbReference>
<dbReference type="Pfam" id="PF16188">
    <property type="entry name" value="Peptidase_M24_C"/>
    <property type="match status" value="1"/>
</dbReference>
<dbReference type="AlphaFoldDB" id="A0A976MDZ6"/>
<dbReference type="Pfam" id="PF00557">
    <property type="entry name" value="Peptidase_M24"/>
    <property type="match status" value="1"/>
</dbReference>
<keyword evidence="4 9" id="KW-0378">Hydrolase</keyword>
<comment type="cofactor">
    <cofactor evidence="1">
        <name>Mn(2+)</name>
        <dbReference type="ChEBI" id="CHEBI:29035"/>
    </cofactor>
</comment>
<dbReference type="InterPro" id="IPR033740">
    <property type="entry name" value="Pept_M24B"/>
</dbReference>
<evidence type="ECO:0000256" key="1">
    <source>
        <dbReference type="ARBA" id="ARBA00001936"/>
    </source>
</evidence>